<dbReference type="RefSeq" id="WP_034824444.1">
    <property type="nucleotide sequence ID" value="NZ_AWFA01000005.1"/>
</dbReference>
<accession>A0A062U299</accession>
<proteinExistence type="predicted"/>
<keyword evidence="2" id="KW-1185">Reference proteome</keyword>
<protein>
    <submittedName>
        <fullName evidence="1">Uncharacterized protein</fullName>
    </submittedName>
</protein>
<evidence type="ECO:0000313" key="2">
    <source>
        <dbReference type="Proteomes" id="UP000249123"/>
    </source>
</evidence>
<dbReference type="AlphaFoldDB" id="A0A062U299"/>
<dbReference type="EMBL" id="AWFB01000006">
    <property type="protein sequence ID" value="RAN35195.1"/>
    <property type="molecule type" value="Genomic_DNA"/>
</dbReference>
<sequence>MADGSLMRAHTLPETPPVSLDEAISRLEAGQGEDMIVDLGNGRTASADGHRGKEGLLQRLRGHRMMLALASGAADLSRFETAPHKVSVAPMVQEILDAATQKD</sequence>
<comment type="caution">
    <text evidence="1">The sequence shown here is derived from an EMBL/GenBank/DDBJ whole genome shotgun (WGS) entry which is preliminary data.</text>
</comment>
<evidence type="ECO:0000313" key="1">
    <source>
        <dbReference type="EMBL" id="RAN35195.1"/>
    </source>
</evidence>
<organism evidence="1 2">
    <name type="scientific">Hyphomonas pacifica</name>
    <dbReference type="NCBI Taxonomy" id="1280941"/>
    <lineage>
        <taxon>Bacteria</taxon>
        <taxon>Pseudomonadati</taxon>
        <taxon>Pseudomonadota</taxon>
        <taxon>Alphaproteobacteria</taxon>
        <taxon>Hyphomonadales</taxon>
        <taxon>Hyphomonadaceae</taxon>
        <taxon>Hyphomonas</taxon>
    </lineage>
</organism>
<gene>
    <name evidence="1" type="ORF">HY3_08990</name>
</gene>
<dbReference type="STRING" id="1280941.HY2_08390"/>
<reference evidence="1 2" key="1">
    <citation type="submission" date="2013-04" db="EMBL/GenBank/DDBJ databases">
        <title>Hyphomonas sp. T24B3 Genome Sequencing.</title>
        <authorList>
            <person name="Lai Q."/>
            <person name="Shao Z."/>
        </authorList>
    </citation>
    <scope>NUCLEOTIDE SEQUENCE [LARGE SCALE GENOMIC DNA]</scope>
    <source>
        <strain evidence="1 2">T24B3</strain>
    </source>
</reference>
<accession>A0A328K6K0</accession>
<name>A0A062U299_9PROT</name>
<dbReference type="Proteomes" id="UP000249123">
    <property type="component" value="Unassembled WGS sequence"/>
</dbReference>